<organism evidence="2 3">
    <name type="scientific">Hymenobacter armeniacus</name>
    <dbReference type="NCBI Taxonomy" id="2771358"/>
    <lineage>
        <taxon>Bacteria</taxon>
        <taxon>Pseudomonadati</taxon>
        <taxon>Bacteroidota</taxon>
        <taxon>Cytophagia</taxon>
        <taxon>Cytophagales</taxon>
        <taxon>Hymenobacteraceae</taxon>
        <taxon>Hymenobacter</taxon>
    </lineage>
</organism>
<feature type="chain" id="PRO_5046113663" description="DUF2268 domain-containing protein" evidence="1">
    <location>
        <begin position="20"/>
        <end position="424"/>
    </location>
</feature>
<evidence type="ECO:0008006" key="4">
    <source>
        <dbReference type="Google" id="ProtNLM"/>
    </source>
</evidence>
<evidence type="ECO:0000313" key="3">
    <source>
        <dbReference type="Proteomes" id="UP000606003"/>
    </source>
</evidence>
<name>A0ABR8JWC7_9BACT</name>
<keyword evidence="1" id="KW-0732">Signal</keyword>
<gene>
    <name evidence="2" type="ORF">IC234_11950</name>
</gene>
<keyword evidence="3" id="KW-1185">Reference proteome</keyword>
<dbReference type="Pfam" id="PF25594">
    <property type="entry name" value="GldB_lipo"/>
    <property type="match status" value="1"/>
</dbReference>
<accession>A0ABR8JWC7</accession>
<dbReference type="InterPro" id="IPR019853">
    <property type="entry name" value="GldB-like"/>
</dbReference>
<evidence type="ECO:0000313" key="2">
    <source>
        <dbReference type="EMBL" id="MBD2722837.1"/>
    </source>
</evidence>
<feature type="signal peptide" evidence="1">
    <location>
        <begin position="1"/>
        <end position="19"/>
    </location>
</feature>
<sequence length="424" mass="47267">MKPLLLLLLLLSAALAAPAQTPTRADSLINRAQDISKRKDYPAAIAAYQQVVREPSAKPRYKAVSYYNIACYNGLLHDAPNALSYLRKAIDAGYVDAGHIARDSDLDLLHSHKQWPKLLARARQQEDQQRIKRPEDVQLVTTDIDRFWSAYAAASRDTAHAKAVFRRDYFDKASAGLQDYYSLKIGSDAFFTKRILQRPRYYQFIQATTRAIASEKPRIVAAFRCFQELYPAVQFQNIYFVVGGWVSGGTVSDAGLLIGADQVANGPGVNTTELSLVQRNRCAPVSEMPSLIVHELVHRNQGPQDGTLLSYALNEGMADFVAELVTGHVTNARLHPYGNAHEKELWAAFQQEMLGTNADNWMANGKQETPDKPCDLGYYVGYRIVQAYYAKAADKRQALAHILTLHDAKAFLAESGYAEALARR</sequence>
<protein>
    <recommendedName>
        <fullName evidence="4">DUF2268 domain-containing protein</fullName>
    </recommendedName>
</protein>
<dbReference type="SUPFAM" id="SSF48452">
    <property type="entry name" value="TPR-like"/>
    <property type="match status" value="1"/>
</dbReference>
<proteinExistence type="predicted"/>
<dbReference type="RefSeq" id="WP_190924862.1">
    <property type="nucleotide sequence ID" value="NZ_JACXAC010000004.1"/>
</dbReference>
<evidence type="ECO:0000256" key="1">
    <source>
        <dbReference type="SAM" id="SignalP"/>
    </source>
</evidence>
<dbReference type="NCBIfam" id="NF047558">
    <property type="entry name" value="TPR_END_plus"/>
    <property type="match status" value="1"/>
</dbReference>
<comment type="caution">
    <text evidence="2">The sequence shown here is derived from an EMBL/GenBank/DDBJ whole genome shotgun (WGS) entry which is preliminary data.</text>
</comment>
<dbReference type="InterPro" id="IPR011990">
    <property type="entry name" value="TPR-like_helical_dom_sf"/>
</dbReference>
<dbReference type="EMBL" id="JACXAC010000004">
    <property type="protein sequence ID" value="MBD2722837.1"/>
    <property type="molecule type" value="Genomic_DNA"/>
</dbReference>
<dbReference type="Proteomes" id="UP000606003">
    <property type="component" value="Unassembled WGS sequence"/>
</dbReference>
<reference evidence="2 3" key="1">
    <citation type="submission" date="2020-09" db="EMBL/GenBank/DDBJ databases">
        <authorList>
            <person name="Kim M.K."/>
        </authorList>
    </citation>
    <scope>NUCLEOTIDE SEQUENCE [LARGE SCALE GENOMIC DNA]</scope>
    <source>
        <strain evidence="2 3">BT189</strain>
    </source>
</reference>
<dbReference type="Gene3D" id="1.25.40.10">
    <property type="entry name" value="Tetratricopeptide repeat domain"/>
    <property type="match status" value="1"/>
</dbReference>